<accession>W9CDE4</accession>
<keyword evidence="4" id="KW-1185">Reference proteome</keyword>
<keyword evidence="2" id="KW-0472">Membrane</keyword>
<evidence type="ECO:0000313" key="4">
    <source>
        <dbReference type="Proteomes" id="UP000019487"/>
    </source>
</evidence>
<name>W9CDE4_SCLBF</name>
<sequence>MADTQLERSPKLTTEKNHAEQRNTDGTLLYDWDGDDDLRNPSILFGLPAGAYGAGNDEMSALFNVSNSASPALVTNLGFQFQWASSLLGFVALVLSLAPVLLLLKGKEIRKRSPSMKEATFAKYTARTTEHGI</sequence>
<protein>
    <submittedName>
        <fullName evidence="3">Uncharacterized protein</fullName>
    </submittedName>
</protein>
<gene>
    <name evidence="3" type="ORF">SBOR_7007</name>
</gene>
<dbReference type="STRING" id="1432307.W9CDE4"/>
<dbReference type="EMBL" id="AYSA01000375">
    <property type="protein sequence ID" value="ESZ92590.1"/>
    <property type="molecule type" value="Genomic_DNA"/>
</dbReference>
<dbReference type="HOGENOM" id="CLU_1907903_0_0_1"/>
<dbReference type="OrthoDB" id="5403280at2759"/>
<keyword evidence="2" id="KW-0812">Transmembrane</keyword>
<evidence type="ECO:0000256" key="1">
    <source>
        <dbReference type="SAM" id="MobiDB-lite"/>
    </source>
</evidence>
<evidence type="ECO:0000256" key="2">
    <source>
        <dbReference type="SAM" id="Phobius"/>
    </source>
</evidence>
<dbReference type="AlphaFoldDB" id="W9CDE4"/>
<evidence type="ECO:0000313" key="3">
    <source>
        <dbReference type="EMBL" id="ESZ92590.1"/>
    </source>
</evidence>
<organism evidence="3 4">
    <name type="scientific">Sclerotinia borealis (strain F-4128)</name>
    <dbReference type="NCBI Taxonomy" id="1432307"/>
    <lineage>
        <taxon>Eukaryota</taxon>
        <taxon>Fungi</taxon>
        <taxon>Dikarya</taxon>
        <taxon>Ascomycota</taxon>
        <taxon>Pezizomycotina</taxon>
        <taxon>Leotiomycetes</taxon>
        <taxon>Helotiales</taxon>
        <taxon>Sclerotiniaceae</taxon>
        <taxon>Sclerotinia</taxon>
    </lineage>
</organism>
<feature type="region of interest" description="Disordered" evidence="1">
    <location>
        <begin position="1"/>
        <end position="20"/>
    </location>
</feature>
<feature type="transmembrane region" description="Helical" evidence="2">
    <location>
        <begin position="83"/>
        <end position="104"/>
    </location>
</feature>
<keyword evidence="2" id="KW-1133">Transmembrane helix</keyword>
<proteinExistence type="predicted"/>
<reference evidence="3 4" key="1">
    <citation type="journal article" date="2014" name="Genome Announc.">
        <title>Draft genome sequence of Sclerotinia borealis, a psychrophilic plant pathogenic fungus.</title>
        <authorList>
            <person name="Mardanov A.V."/>
            <person name="Beletsky A.V."/>
            <person name="Kadnikov V.V."/>
            <person name="Ignatov A.N."/>
            <person name="Ravin N.V."/>
        </authorList>
    </citation>
    <scope>NUCLEOTIDE SEQUENCE [LARGE SCALE GENOMIC DNA]</scope>
    <source>
        <strain evidence="4">F-4157</strain>
    </source>
</reference>
<comment type="caution">
    <text evidence="3">The sequence shown here is derived from an EMBL/GenBank/DDBJ whole genome shotgun (WGS) entry which is preliminary data.</text>
</comment>
<dbReference type="Proteomes" id="UP000019487">
    <property type="component" value="Unassembled WGS sequence"/>
</dbReference>